<gene>
    <name evidence="3" type="ORF">GCM10007147_43930</name>
</gene>
<evidence type="ECO:0000256" key="1">
    <source>
        <dbReference type="SAM" id="Phobius"/>
    </source>
</evidence>
<keyword evidence="1" id="KW-0472">Membrane</keyword>
<feature type="transmembrane region" description="Helical" evidence="1">
    <location>
        <begin position="17"/>
        <end position="36"/>
    </location>
</feature>
<reference evidence="3 4" key="1">
    <citation type="journal article" date="2014" name="Int. J. Syst. Evol. Microbiol.">
        <title>Complete genome sequence of Corynebacterium casei LMG S-19264T (=DSM 44701T), isolated from a smear-ripened cheese.</title>
        <authorList>
            <consortium name="US DOE Joint Genome Institute (JGI-PGF)"/>
            <person name="Walter F."/>
            <person name="Albersmeier A."/>
            <person name="Kalinowski J."/>
            <person name="Ruckert C."/>
        </authorList>
    </citation>
    <scope>NUCLEOTIDE SEQUENCE [LARGE SCALE GENOMIC DNA]</scope>
    <source>
        <strain evidence="3 4">KCTC 19473</strain>
    </source>
</reference>
<dbReference type="InterPro" id="IPR028087">
    <property type="entry name" value="Tad_N"/>
</dbReference>
<proteinExistence type="predicted"/>
<feature type="domain" description="Putative Flp pilus-assembly TadG-like N-terminal" evidence="2">
    <location>
        <begin position="15"/>
        <end position="62"/>
    </location>
</feature>
<evidence type="ECO:0000259" key="2">
    <source>
        <dbReference type="Pfam" id="PF13400"/>
    </source>
</evidence>
<dbReference type="AlphaFoldDB" id="A0A919CM84"/>
<sequence length="136" mass="14071">MTRSLRTAVTEGDTGNASVFLILLMPVVMVVFALVWEAGQMLVAKSELLETAHAAARAGAQQVDTSAVLAEGEAVLAPQAAEQAATDHLHRAGVSGRVTVEGEQVTILARTAYTPTVLPLGPQGIETEADAVAVQP</sequence>
<keyword evidence="1" id="KW-0812">Transmembrane</keyword>
<dbReference type="Pfam" id="PF13400">
    <property type="entry name" value="Tad"/>
    <property type="match status" value="1"/>
</dbReference>
<dbReference type="EMBL" id="BMXL01000040">
    <property type="protein sequence ID" value="GHD36536.1"/>
    <property type="molecule type" value="Genomic_DNA"/>
</dbReference>
<comment type="caution">
    <text evidence="3">The sequence shown here is derived from an EMBL/GenBank/DDBJ whole genome shotgun (WGS) entry which is preliminary data.</text>
</comment>
<name>A0A919CM84_9ACTN</name>
<dbReference type="Proteomes" id="UP000654947">
    <property type="component" value="Unassembled WGS sequence"/>
</dbReference>
<evidence type="ECO:0000313" key="3">
    <source>
        <dbReference type="EMBL" id="GHD36536.1"/>
    </source>
</evidence>
<evidence type="ECO:0000313" key="4">
    <source>
        <dbReference type="Proteomes" id="UP000654947"/>
    </source>
</evidence>
<keyword evidence="4" id="KW-1185">Reference proteome</keyword>
<organism evidence="3 4">
    <name type="scientific">Nocardiopsis kunsanensis</name>
    <dbReference type="NCBI Taxonomy" id="141693"/>
    <lineage>
        <taxon>Bacteria</taxon>
        <taxon>Bacillati</taxon>
        <taxon>Actinomycetota</taxon>
        <taxon>Actinomycetes</taxon>
        <taxon>Streptosporangiales</taxon>
        <taxon>Nocardiopsidaceae</taxon>
        <taxon>Nocardiopsis</taxon>
    </lineage>
</organism>
<accession>A0A919CM84</accession>
<protein>
    <recommendedName>
        <fullName evidence="2">Putative Flp pilus-assembly TadG-like N-terminal domain-containing protein</fullName>
    </recommendedName>
</protein>
<keyword evidence="1" id="KW-1133">Transmembrane helix</keyword>